<feature type="domain" description="F-box" evidence="2">
    <location>
        <begin position="10"/>
        <end position="50"/>
    </location>
</feature>
<comment type="caution">
    <text evidence="3">The sequence shown here is derived from an EMBL/GenBank/DDBJ whole genome shotgun (WGS) entry which is preliminary data.</text>
</comment>
<protein>
    <recommendedName>
        <fullName evidence="2">F-box domain-containing protein</fullName>
    </recommendedName>
</protein>
<dbReference type="InterPro" id="IPR036047">
    <property type="entry name" value="F-box-like_dom_sf"/>
</dbReference>
<name>A0A4C1W6G0_EUMVA</name>
<dbReference type="OrthoDB" id="192402at2759"/>
<keyword evidence="1" id="KW-1133">Transmembrane helix</keyword>
<feature type="transmembrane region" description="Helical" evidence="1">
    <location>
        <begin position="590"/>
        <end position="612"/>
    </location>
</feature>
<dbReference type="SUPFAM" id="SSF81383">
    <property type="entry name" value="F-box domain"/>
    <property type="match status" value="1"/>
</dbReference>
<dbReference type="Proteomes" id="UP000299102">
    <property type="component" value="Unassembled WGS sequence"/>
</dbReference>
<reference evidence="3 4" key="1">
    <citation type="journal article" date="2019" name="Commun. Biol.">
        <title>The bagworm genome reveals a unique fibroin gene that provides high tensile strength.</title>
        <authorList>
            <person name="Kono N."/>
            <person name="Nakamura H."/>
            <person name="Ohtoshi R."/>
            <person name="Tomita M."/>
            <person name="Numata K."/>
            <person name="Arakawa K."/>
        </authorList>
    </citation>
    <scope>NUCLEOTIDE SEQUENCE [LARGE SCALE GENOMIC DNA]</scope>
</reference>
<dbReference type="GO" id="GO:0016567">
    <property type="term" value="P:protein ubiquitination"/>
    <property type="evidence" value="ECO:0007669"/>
    <property type="project" value="InterPro"/>
</dbReference>
<accession>A0A4C1W6G0</accession>
<dbReference type="InterPro" id="IPR001810">
    <property type="entry name" value="F-box_dom"/>
</dbReference>
<organism evidence="3 4">
    <name type="scientific">Eumeta variegata</name>
    <name type="common">Bagworm moth</name>
    <name type="synonym">Eumeta japonica</name>
    <dbReference type="NCBI Taxonomy" id="151549"/>
    <lineage>
        <taxon>Eukaryota</taxon>
        <taxon>Metazoa</taxon>
        <taxon>Ecdysozoa</taxon>
        <taxon>Arthropoda</taxon>
        <taxon>Hexapoda</taxon>
        <taxon>Insecta</taxon>
        <taxon>Pterygota</taxon>
        <taxon>Neoptera</taxon>
        <taxon>Endopterygota</taxon>
        <taxon>Lepidoptera</taxon>
        <taxon>Glossata</taxon>
        <taxon>Ditrysia</taxon>
        <taxon>Tineoidea</taxon>
        <taxon>Psychidae</taxon>
        <taxon>Oiketicinae</taxon>
        <taxon>Eumeta</taxon>
    </lineage>
</organism>
<dbReference type="SUPFAM" id="SSF63829">
    <property type="entry name" value="Calcium-dependent phosphotriesterase"/>
    <property type="match status" value="1"/>
</dbReference>
<dbReference type="GO" id="GO:0019005">
    <property type="term" value="C:SCF ubiquitin ligase complex"/>
    <property type="evidence" value="ECO:0007669"/>
    <property type="project" value="InterPro"/>
</dbReference>
<dbReference type="InterPro" id="IPR032675">
    <property type="entry name" value="LRR_dom_sf"/>
</dbReference>
<sequence>MEADWTGASNDILLEIFGWLGGPELRAVAAVCQRWRALTLRGALWRRLLIAEGHLDASFAETLQDHEWNWRNEYWRVHAQWRLLPDSPTSSVVSTSPLTHVAFSNRAAPLLVAAADQNGIIMMWSKQEHVDKVWSENGTADVKTHGWRYVNFLQFSDNDDLLLVSGPLINGGNGIRGEIAVYRIQGVGKADSGLHIQCRVWCGPVAAHGCWVDECRLLAPRRLLIGDGQAITELWLTAADQHVHSENAPVMARLMRIFTAASSTVRFIRLATVKKNVAVERVEINESLQKQSVTVDTDSTGTSSREHGYQRPHIDFRHEYYNECLMETEKVEVKYINIYVEGDCQVLVYICSIQHNAPHALALTHLPAQDIDWPSPASTPPSLAHRRAERRAAVAAGILEADEHLTRQRLRASCIPPNALIDMDGAIVGLTLGSDNRCAWLMVREWEGSFARLSVVSLPSLRVVGVARPLSLLAAPRPYYAFPSASAYFVAAPSGGGREDADEVWLWTRTGGVAATLEHPANVSAAALSRPHAVAACSSGPAHLRHLCATAADDGVLRFQDFGHLQSYRHSELALSLTVTPLVIDCIQHAFAFGVALANGLMTLGNLLSVILG</sequence>
<dbReference type="InterPro" id="IPR042508">
    <property type="entry name" value="FBXW5"/>
</dbReference>
<dbReference type="PANTHER" id="PTHR20995:SF17">
    <property type="entry name" value="F-BOX_WD REPEAT-CONTAINING PROTEIN 5"/>
    <property type="match status" value="1"/>
</dbReference>
<dbReference type="STRING" id="151549.A0A4C1W6G0"/>
<keyword evidence="1" id="KW-0812">Transmembrane</keyword>
<evidence type="ECO:0000259" key="2">
    <source>
        <dbReference type="Pfam" id="PF12937"/>
    </source>
</evidence>
<dbReference type="Pfam" id="PF12937">
    <property type="entry name" value="F-box-like"/>
    <property type="match status" value="1"/>
</dbReference>
<keyword evidence="1" id="KW-0472">Membrane</keyword>
<proteinExistence type="predicted"/>
<dbReference type="EMBL" id="BGZK01000487">
    <property type="protein sequence ID" value="GBP46603.1"/>
    <property type="molecule type" value="Genomic_DNA"/>
</dbReference>
<dbReference type="AlphaFoldDB" id="A0A4C1W6G0"/>
<evidence type="ECO:0000313" key="4">
    <source>
        <dbReference type="Proteomes" id="UP000299102"/>
    </source>
</evidence>
<evidence type="ECO:0000256" key="1">
    <source>
        <dbReference type="SAM" id="Phobius"/>
    </source>
</evidence>
<evidence type="ECO:0000313" key="3">
    <source>
        <dbReference type="EMBL" id="GBP46603.1"/>
    </source>
</evidence>
<keyword evidence="4" id="KW-1185">Reference proteome</keyword>
<dbReference type="Gene3D" id="3.80.10.10">
    <property type="entry name" value="Ribonuclease Inhibitor"/>
    <property type="match status" value="1"/>
</dbReference>
<dbReference type="GO" id="GO:0080008">
    <property type="term" value="C:Cul4-RING E3 ubiquitin ligase complex"/>
    <property type="evidence" value="ECO:0007669"/>
    <property type="project" value="InterPro"/>
</dbReference>
<gene>
    <name evidence="3" type="ORF">EVAR_95065_1</name>
</gene>
<dbReference type="PANTHER" id="PTHR20995">
    <property type="entry name" value="F-BOX/WD REPEAT-CONTAINING PROTEIN 5"/>
    <property type="match status" value="1"/>
</dbReference>